<feature type="signal peptide" evidence="2">
    <location>
        <begin position="1"/>
        <end position="22"/>
    </location>
</feature>
<evidence type="ECO:0000256" key="1">
    <source>
        <dbReference type="ARBA" id="ARBA00022729"/>
    </source>
</evidence>
<dbReference type="Pfam" id="PF12849">
    <property type="entry name" value="PBP_like_2"/>
    <property type="match status" value="1"/>
</dbReference>
<feature type="domain" description="PBP" evidence="3">
    <location>
        <begin position="20"/>
        <end position="253"/>
    </location>
</feature>
<feature type="chain" id="PRO_5047435999" evidence="2">
    <location>
        <begin position="23"/>
        <end position="275"/>
    </location>
</feature>
<name>A0ABM8HP73_9BACT</name>
<keyword evidence="1 2" id="KW-0732">Signal</keyword>
<reference evidence="4 5" key="2">
    <citation type="journal article" date="2021" name="Int. J. Syst. Evol. Microbiol.">
        <title>Isolation and Polyphasic Characterization of Desulfuromonas versatilis sp. Nov., an Electrogenic Bacteria Capable of Versatile Metabolism Isolated from a Graphene Oxide-Reducing Enrichment Culture.</title>
        <authorList>
            <person name="Xie L."/>
            <person name="Yoshida N."/>
            <person name="Ishii S."/>
            <person name="Meng L."/>
        </authorList>
    </citation>
    <scope>NUCLEOTIDE SEQUENCE [LARGE SCALE GENOMIC DNA]</scope>
    <source>
        <strain evidence="4 5">NIT-T3</strain>
    </source>
</reference>
<dbReference type="Proteomes" id="UP001319827">
    <property type="component" value="Chromosome"/>
</dbReference>
<evidence type="ECO:0000256" key="2">
    <source>
        <dbReference type="SAM" id="SignalP"/>
    </source>
</evidence>
<evidence type="ECO:0000313" key="4">
    <source>
        <dbReference type="EMBL" id="BCR03403.1"/>
    </source>
</evidence>
<dbReference type="EMBL" id="AP024355">
    <property type="protein sequence ID" value="BCR03403.1"/>
    <property type="molecule type" value="Genomic_DNA"/>
</dbReference>
<dbReference type="PANTHER" id="PTHR30570:SF1">
    <property type="entry name" value="PHOSPHATE-BINDING PROTEIN PSTS"/>
    <property type="match status" value="1"/>
</dbReference>
<dbReference type="CDD" id="cd13653">
    <property type="entry name" value="PBP2_phosphate_like_1"/>
    <property type="match status" value="1"/>
</dbReference>
<accession>A0ABM8HP73</accession>
<protein>
    <submittedName>
        <fullName evidence="4">Phosphate-binding protein</fullName>
    </submittedName>
</protein>
<evidence type="ECO:0000259" key="3">
    <source>
        <dbReference type="Pfam" id="PF12849"/>
    </source>
</evidence>
<reference evidence="4 5" key="1">
    <citation type="journal article" date="2016" name="C (Basel)">
        <title>Selective Growth of and Electricity Production by Marine Exoelectrogenic Bacteria in Self-Aggregated Hydrogel of Microbially Reduced Graphene Oxide.</title>
        <authorList>
            <person name="Yoshida N."/>
            <person name="Goto Y."/>
            <person name="Miyata Y."/>
        </authorList>
    </citation>
    <scope>NUCLEOTIDE SEQUENCE [LARGE SCALE GENOMIC DNA]</scope>
    <source>
        <strain evidence="4 5">NIT-T3</strain>
    </source>
</reference>
<sequence length="275" mass="28869">MLVRWIAGLCLGLALAGATVHAAGPTRLRYAGATTLKRDFMPKAAWAFEARTGVGFTIVGGNTDPGLLALRAGEADVAGAGRFLTPAERAAGLVETLVGWDPLAVVVHETNPLEALSLQQLVGIFSGRIARWSEVGGPDLPILLVVNPEGSGMRAAVEEEVLRGESLGPFQLTTGLVEDGDLQVSQFPLAITILSSSMVDGPRVKILKIDGQSLGSATVTQGKYPLVKPLQLVTLGPPRGTLLDFIEFVQSPEGQAIMERRFYGIGTPSAAADHP</sequence>
<evidence type="ECO:0000313" key="5">
    <source>
        <dbReference type="Proteomes" id="UP001319827"/>
    </source>
</evidence>
<organism evidence="4 5">
    <name type="scientific">Desulfuromonas versatilis</name>
    <dbReference type="NCBI Taxonomy" id="2802975"/>
    <lineage>
        <taxon>Bacteria</taxon>
        <taxon>Pseudomonadati</taxon>
        <taxon>Thermodesulfobacteriota</taxon>
        <taxon>Desulfuromonadia</taxon>
        <taxon>Desulfuromonadales</taxon>
        <taxon>Desulfuromonadaceae</taxon>
        <taxon>Desulfuromonas</taxon>
    </lineage>
</organism>
<dbReference type="RefSeq" id="WP_221250878.1">
    <property type="nucleotide sequence ID" value="NZ_AP024355.1"/>
</dbReference>
<dbReference type="SUPFAM" id="SSF53850">
    <property type="entry name" value="Periplasmic binding protein-like II"/>
    <property type="match status" value="1"/>
</dbReference>
<proteinExistence type="predicted"/>
<dbReference type="InterPro" id="IPR050811">
    <property type="entry name" value="Phosphate_ABC_transporter"/>
</dbReference>
<dbReference type="InterPro" id="IPR024370">
    <property type="entry name" value="PBP_domain"/>
</dbReference>
<keyword evidence="5" id="KW-1185">Reference proteome</keyword>
<gene>
    <name evidence="4" type="ORF">DESUT3_04720</name>
</gene>
<dbReference type="Gene3D" id="3.40.190.10">
    <property type="entry name" value="Periplasmic binding protein-like II"/>
    <property type="match status" value="2"/>
</dbReference>
<dbReference type="PANTHER" id="PTHR30570">
    <property type="entry name" value="PERIPLASMIC PHOSPHATE BINDING COMPONENT OF PHOSPHATE ABC TRANSPORTER"/>
    <property type="match status" value="1"/>
</dbReference>